<dbReference type="EMBL" id="FP103042">
    <property type="protein sequence ID" value="CAX23019.1"/>
    <property type="molecule type" value="Genomic_DNA"/>
</dbReference>
<evidence type="ECO:0000256" key="1">
    <source>
        <dbReference type="SAM" id="MobiDB-lite"/>
    </source>
</evidence>
<evidence type="ECO:0000313" key="3">
    <source>
        <dbReference type="Proteomes" id="UP000008070"/>
    </source>
</evidence>
<feature type="region of interest" description="Disordered" evidence="1">
    <location>
        <begin position="1"/>
        <end position="51"/>
    </location>
</feature>
<dbReference type="Proteomes" id="UP000008070">
    <property type="component" value="Chromosome"/>
</dbReference>
<accession>C7CFU3</accession>
<dbReference type="KEGG" id="mdi:METDI1412"/>
<dbReference type="HOGENOM" id="CLU_3100683_0_0_5"/>
<sequence>MVLDQEADLQSAQPDADRMLNPSQRSLKRRVTSLSVMDLSQPGDRAASLMA</sequence>
<organism evidence="2 3">
    <name type="scientific">Methylorubrum extorquens (strain DSM 6343 / CIP 106787 / DM4)</name>
    <name type="common">Methylobacterium extorquens</name>
    <dbReference type="NCBI Taxonomy" id="661410"/>
    <lineage>
        <taxon>Bacteria</taxon>
        <taxon>Pseudomonadati</taxon>
        <taxon>Pseudomonadota</taxon>
        <taxon>Alphaproteobacteria</taxon>
        <taxon>Hyphomicrobiales</taxon>
        <taxon>Methylobacteriaceae</taxon>
        <taxon>Methylorubrum</taxon>
    </lineage>
</organism>
<proteinExistence type="predicted"/>
<protein>
    <submittedName>
        <fullName evidence="2">Uncharacterized protein</fullName>
    </submittedName>
</protein>
<evidence type="ECO:0000313" key="2">
    <source>
        <dbReference type="EMBL" id="CAX23019.1"/>
    </source>
</evidence>
<gene>
    <name evidence="2" type="ORF">METD_I1412</name>
</gene>
<name>C7CFU3_METED</name>
<dbReference type="AlphaFoldDB" id="C7CFU3"/>
<reference evidence="3" key="1">
    <citation type="journal article" date="2009" name="PLoS ONE">
        <title>Methylobacterium genome sequences: a reference blueprint to investigate microbial metabolism of C1 compounds from natural and industrial sources.</title>
        <authorList>
            <person name="Vuilleumier S."/>
            <person name="Chistoserdova L."/>
            <person name="Lee M.-C."/>
            <person name="Bringel F."/>
            <person name="Lajus A."/>
            <person name="Zhou Y."/>
            <person name="Gourion B."/>
            <person name="Barbe V."/>
            <person name="Chang J."/>
            <person name="Cruveiller S."/>
            <person name="Dossat C."/>
            <person name="Gillett W."/>
            <person name="Gruffaz C."/>
            <person name="Haugen E."/>
            <person name="Hourcade E."/>
            <person name="Levy R."/>
            <person name="Mangenot S."/>
            <person name="Muller E."/>
            <person name="Nadalig T."/>
            <person name="Pagni M."/>
            <person name="Penny C."/>
            <person name="Peyraud R."/>
            <person name="Robinson D.G."/>
            <person name="Roche D."/>
            <person name="Rouy Z."/>
            <person name="Saenampechek C."/>
            <person name="Salvignol G."/>
            <person name="Vallenet D."/>
            <person name="Wu Z."/>
            <person name="Marx C.J."/>
            <person name="Vorholt J.A."/>
            <person name="Olson M.V."/>
            <person name="Kaul R."/>
            <person name="Weissenbach J."/>
            <person name="Medigue C."/>
            <person name="Lidstrom M.E."/>
        </authorList>
    </citation>
    <scope>NUCLEOTIDE SEQUENCE [LARGE SCALE GENOMIC DNA]</scope>
    <source>
        <strain evidence="3">DSM 6343 / CIP 106787 / DM4</strain>
    </source>
</reference>